<dbReference type="GO" id="GO:0046872">
    <property type="term" value="F:metal ion binding"/>
    <property type="evidence" value="ECO:0007669"/>
    <property type="project" value="UniProtKB-KW"/>
</dbReference>
<name>A0A316UX97_9BASI</name>
<dbReference type="PANTHER" id="PTHR23131:SF0">
    <property type="entry name" value="ENDORIBONUCLEASE LACTB2"/>
    <property type="match status" value="1"/>
</dbReference>
<dbReference type="InterPro" id="IPR050662">
    <property type="entry name" value="Sec-metab_biosynth-thioest"/>
</dbReference>
<evidence type="ECO:0000256" key="4">
    <source>
        <dbReference type="ARBA" id="ARBA00022833"/>
    </source>
</evidence>
<dbReference type="PANTHER" id="PTHR23131">
    <property type="entry name" value="ENDORIBONUCLEASE LACTB2"/>
    <property type="match status" value="1"/>
</dbReference>
<dbReference type="Gene3D" id="3.60.15.10">
    <property type="entry name" value="Ribonuclease Z/Hydroxyacylglutathione hydrolase-like"/>
    <property type="match status" value="1"/>
</dbReference>
<dbReference type="GO" id="GO:0044550">
    <property type="term" value="P:secondary metabolite biosynthetic process"/>
    <property type="evidence" value="ECO:0007669"/>
    <property type="project" value="TreeGrafter"/>
</dbReference>
<dbReference type="SMART" id="SM00849">
    <property type="entry name" value="Lactamase_B"/>
    <property type="match status" value="1"/>
</dbReference>
<dbReference type="InterPro" id="IPR036866">
    <property type="entry name" value="RibonucZ/Hydroxyglut_hydro"/>
</dbReference>
<accession>A0A316UX97</accession>
<dbReference type="AlphaFoldDB" id="A0A316UX97"/>
<dbReference type="InterPro" id="IPR047921">
    <property type="entry name" value="LACTB2-like_MBL-fold"/>
</dbReference>
<reference evidence="6 7" key="1">
    <citation type="journal article" date="2018" name="Mol. Biol. Evol.">
        <title>Broad Genomic Sampling Reveals a Smut Pathogenic Ancestry of the Fungal Clade Ustilaginomycotina.</title>
        <authorList>
            <person name="Kijpornyongpan T."/>
            <person name="Mondo S.J."/>
            <person name="Barry K."/>
            <person name="Sandor L."/>
            <person name="Lee J."/>
            <person name="Lipzen A."/>
            <person name="Pangilinan J."/>
            <person name="LaButti K."/>
            <person name="Hainaut M."/>
            <person name="Henrissat B."/>
            <person name="Grigoriev I.V."/>
            <person name="Spatafora J.W."/>
            <person name="Aime M.C."/>
        </authorList>
    </citation>
    <scope>NUCLEOTIDE SEQUENCE [LARGE SCALE GENOMIC DNA]</scope>
    <source>
        <strain evidence="6 7">MCA 5214</strain>
    </source>
</reference>
<dbReference type="InterPro" id="IPR001279">
    <property type="entry name" value="Metallo-B-lactamas"/>
</dbReference>
<keyword evidence="3 6" id="KW-0378">Hydrolase</keyword>
<dbReference type="Pfam" id="PF00753">
    <property type="entry name" value="Lactamase_B"/>
    <property type="match status" value="1"/>
</dbReference>
<dbReference type="GO" id="GO:0016787">
    <property type="term" value="F:hydrolase activity"/>
    <property type="evidence" value="ECO:0007669"/>
    <property type="project" value="UniProtKB-KW"/>
</dbReference>
<dbReference type="RefSeq" id="XP_025364542.1">
    <property type="nucleotide sequence ID" value="XM_025508775.1"/>
</dbReference>
<dbReference type="Proteomes" id="UP000245884">
    <property type="component" value="Unassembled WGS sequence"/>
</dbReference>
<keyword evidence="7" id="KW-1185">Reference proteome</keyword>
<dbReference type="EMBL" id="KZ819662">
    <property type="protein sequence ID" value="PWN29930.1"/>
    <property type="molecule type" value="Genomic_DNA"/>
</dbReference>
<dbReference type="STRING" id="1569628.A0A316UX97"/>
<evidence type="ECO:0000256" key="1">
    <source>
        <dbReference type="ARBA" id="ARBA00006759"/>
    </source>
</evidence>
<dbReference type="Gene3D" id="1.10.10.10">
    <property type="entry name" value="Winged helix-like DNA-binding domain superfamily/Winged helix DNA-binding domain"/>
    <property type="match status" value="1"/>
</dbReference>
<evidence type="ECO:0000256" key="2">
    <source>
        <dbReference type="ARBA" id="ARBA00022723"/>
    </source>
</evidence>
<dbReference type="Pfam" id="PF17778">
    <property type="entry name" value="WHD_BLACT"/>
    <property type="match status" value="1"/>
</dbReference>
<keyword evidence="4" id="KW-0862">Zinc</keyword>
<evidence type="ECO:0000256" key="3">
    <source>
        <dbReference type="ARBA" id="ARBA00022801"/>
    </source>
</evidence>
<comment type="similarity">
    <text evidence="1">Belongs to the metallo-beta-lactamase superfamily. Glyoxalase II family.</text>
</comment>
<feature type="domain" description="Metallo-beta-lactamase" evidence="5">
    <location>
        <begin position="33"/>
        <end position="238"/>
    </location>
</feature>
<keyword evidence="2" id="KW-0479">Metal-binding</keyword>
<evidence type="ECO:0000313" key="6">
    <source>
        <dbReference type="EMBL" id="PWN29930.1"/>
    </source>
</evidence>
<sequence>MAESLVELPDVARLSPRVVRLLGQNPGKFTLQGTNTYLISPLESSSSQPIPTILVDTAEGDEDYLKLFEDTLAKPPKRHISHVLLTHWHHDHVAGLAPVLETLAKAQPSLPPPLVCKLPNSEQDGDIESSISHLSAGTHFTAPASSSSSRILTHLRHSQSLAIGDDTSLQCLHTPGHTTDHLSLLLSSSQHDPVFFSGDNVLGQGTSVFEDLAAYISSLNRTLDVLPASGPARIFPAHGPVIEDGRKAVEGYIEHRLQREKQVVELMKESSPTGQKEDGSGMPRWGVMQLVEKLYASYPQSLYPAAARGLFLHLHKLGTEQRVLCHGEHAGPDGAPPPVAPLKTEYMELEWSLTEHEAEAGARASPNGGRL</sequence>
<evidence type="ECO:0000259" key="5">
    <source>
        <dbReference type="SMART" id="SM00849"/>
    </source>
</evidence>
<dbReference type="SUPFAM" id="SSF56281">
    <property type="entry name" value="Metallo-hydrolase/oxidoreductase"/>
    <property type="match status" value="1"/>
</dbReference>
<protein>
    <submittedName>
        <fullName evidence="6">Metallo-hydrolase/oxidoreductase</fullName>
    </submittedName>
</protein>
<proteinExistence type="inferred from homology"/>
<dbReference type="GeneID" id="37030598"/>
<dbReference type="CDD" id="cd07722">
    <property type="entry name" value="LACTB2-like_MBL-fold"/>
    <property type="match status" value="1"/>
</dbReference>
<evidence type="ECO:0000313" key="7">
    <source>
        <dbReference type="Proteomes" id="UP000245884"/>
    </source>
</evidence>
<dbReference type="InterPro" id="IPR041516">
    <property type="entry name" value="LACTB2_WH"/>
</dbReference>
<dbReference type="OrthoDB" id="17458at2759"/>
<gene>
    <name evidence="6" type="ORF">BDZ90DRAFT_272607</name>
</gene>
<organism evidence="6 7">
    <name type="scientific">Jaminaea rosea</name>
    <dbReference type="NCBI Taxonomy" id="1569628"/>
    <lineage>
        <taxon>Eukaryota</taxon>
        <taxon>Fungi</taxon>
        <taxon>Dikarya</taxon>
        <taxon>Basidiomycota</taxon>
        <taxon>Ustilaginomycotina</taxon>
        <taxon>Exobasidiomycetes</taxon>
        <taxon>Microstromatales</taxon>
        <taxon>Microstromatales incertae sedis</taxon>
        <taxon>Jaminaea</taxon>
    </lineage>
</organism>
<dbReference type="InterPro" id="IPR036388">
    <property type="entry name" value="WH-like_DNA-bd_sf"/>
</dbReference>